<evidence type="ECO:0000313" key="3">
    <source>
        <dbReference type="Proteomes" id="UP000502377"/>
    </source>
</evidence>
<dbReference type="InterPro" id="IPR000182">
    <property type="entry name" value="GNAT_dom"/>
</dbReference>
<keyword evidence="2" id="KW-0808">Transferase</keyword>
<evidence type="ECO:0000313" key="2">
    <source>
        <dbReference type="EMBL" id="QCD47419.1"/>
    </source>
</evidence>
<reference evidence="2 3" key="1">
    <citation type="submission" date="2016-07" db="EMBL/GenBank/DDBJ databases">
        <title>Comparative genomics of the Campylobacter concisus group.</title>
        <authorList>
            <person name="Miller W.G."/>
            <person name="Yee E."/>
            <person name="Chapman M.H."/>
            <person name="Huynh S."/>
            <person name="Bono J.L."/>
            <person name="On S.L.W."/>
            <person name="StLeger J."/>
            <person name="Foster G."/>
            <person name="Parker C.T."/>
        </authorList>
    </citation>
    <scope>NUCLEOTIDE SEQUENCE [LARGE SCALE GENOMIC DNA]</scope>
    <source>
        <strain evidence="2 3">ATCC 33238</strain>
    </source>
</reference>
<sequence>MIRLYAPKIEDLWFREKILSDEKTMSYNRSWGGIIPFPQYQWKRWYSQWIANKDNRYFYRYIQKDDKFVGEVAYRFDDKRDIYVASVIIYAPYRGKGYGKIALTLLCEKAKDNGVKEIYDYIAIDNTAIKLFLNCGFKEEYRTAEYVMLKKILSD</sequence>
<dbReference type="GO" id="GO:0016747">
    <property type="term" value="F:acyltransferase activity, transferring groups other than amino-acyl groups"/>
    <property type="evidence" value="ECO:0007669"/>
    <property type="project" value="InterPro"/>
</dbReference>
<dbReference type="Pfam" id="PF00583">
    <property type="entry name" value="Acetyltransf_1"/>
    <property type="match status" value="1"/>
</dbReference>
<dbReference type="Gene3D" id="3.40.630.30">
    <property type="match status" value="1"/>
</dbReference>
<protein>
    <submittedName>
        <fullName evidence="2">Acetyltransferase</fullName>
    </submittedName>
</protein>
<dbReference type="KEGG" id="crx:CRECT_1793"/>
<evidence type="ECO:0000259" key="1">
    <source>
        <dbReference type="PROSITE" id="PS51186"/>
    </source>
</evidence>
<feature type="domain" description="N-acetyltransferase" evidence="1">
    <location>
        <begin position="1"/>
        <end position="153"/>
    </location>
</feature>
<dbReference type="PANTHER" id="PTHR43415">
    <property type="entry name" value="SPERMIDINE N(1)-ACETYLTRANSFERASE"/>
    <property type="match status" value="1"/>
</dbReference>
<dbReference type="PROSITE" id="PS51186">
    <property type="entry name" value="GNAT"/>
    <property type="match status" value="1"/>
</dbReference>
<name>A0A6G5QP64_CAMRE</name>
<dbReference type="EMBL" id="CP012543">
    <property type="protein sequence ID" value="QCD47419.1"/>
    <property type="molecule type" value="Genomic_DNA"/>
</dbReference>
<dbReference type="PANTHER" id="PTHR43415:SF3">
    <property type="entry name" value="GNAT-FAMILY ACETYLTRANSFERASE"/>
    <property type="match status" value="1"/>
</dbReference>
<dbReference type="InterPro" id="IPR016181">
    <property type="entry name" value="Acyl_CoA_acyltransferase"/>
</dbReference>
<dbReference type="RefSeq" id="WP_004318593.1">
    <property type="nucleotide sequence ID" value="NZ_CAJPTG010000225.1"/>
</dbReference>
<gene>
    <name evidence="2" type="ORF">CRECT_1793</name>
</gene>
<accession>A0A6G5QP64</accession>
<proteinExistence type="predicted"/>
<dbReference type="Proteomes" id="UP000502377">
    <property type="component" value="Chromosome"/>
</dbReference>
<dbReference type="AlphaFoldDB" id="A0A6G5QP64"/>
<dbReference type="SUPFAM" id="SSF55729">
    <property type="entry name" value="Acyl-CoA N-acyltransferases (Nat)"/>
    <property type="match status" value="1"/>
</dbReference>
<dbReference type="CDD" id="cd04301">
    <property type="entry name" value="NAT_SF"/>
    <property type="match status" value="1"/>
</dbReference>
<organism evidence="2 3">
    <name type="scientific">Campylobacter rectus</name>
    <name type="common">Wolinella recta</name>
    <dbReference type="NCBI Taxonomy" id="203"/>
    <lineage>
        <taxon>Bacteria</taxon>
        <taxon>Pseudomonadati</taxon>
        <taxon>Campylobacterota</taxon>
        <taxon>Epsilonproteobacteria</taxon>
        <taxon>Campylobacterales</taxon>
        <taxon>Campylobacteraceae</taxon>
        <taxon>Campylobacter</taxon>
    </lineage>
</organism>